<keyword evidence="2" id="KW-1185">Reference proteome</keyword>
<sequence>MRTLDSMVQDFERNKEGGITHRRPFLNLKHSAGYFNWHEKKCYA</sequence>
<dbReference type="RefSeq" id="WP_279324121.1">
    <property type="nucleotide sequence ID" value="NZ_QBKQ01000002.1"/>
</dbReference>
<dbReference type="AlphaFoldDB" id="A0A2T6AH72"/>
<evidence type="ECO:0000313" key="2">
    <source>
        <dbReference type="Proteomes" id="UP000244174"/>
    </source>
</evidence>
<evidence type="ECO:0000313" key="1">
    <source>
        <dbReference type="EMBL" id="PTX43156.1"/>
    </source>
</evidence>
<proteinExistence type="predicted"/>
<gene>
    <name evidence="1" type="ORF">C8P64_1682</name>
</gene>
<dbReference type="Proteomes" id="UP000244174">
    <property type="component" value="Unassembled WGS sequence"/>
</dbReference>
<reference evidence="1 2" key="1">
    <citation type="submission" date="2018-04" db="EMBL/GenBank/DDBJ databases">
        <title>Genomic Encyclopedia of Archaeal and Bacterial Type Strains, Phase II (KMG-II): from individual species to whole genera.</title>
        <authorList>
            <person name="Goeker M."/>
        </authorList>
    </citation>
    <scope>NUCLEOTIDE SEQUENCE [LARGE SCALE GENOMIC DNA]</scope>
    <source>
        <strain evidence="1 2">DSM 23082</strain>
    </source>
</reference>
<dbReference type="EMBL" id="QBKQ01000002">
    <property type="protein sequence ID" value="PTX43156.1"/>
    <property type="molecule type" value="Genomic_DNA"/>
</dbReference>
<comment type="caution">
    <text evidence="1">The sequence shown here is derived from an EMBL/GenBank/DDBJ whole genome shotgun (WGS) entry which is preliminary data.</text>
</comment>
<protein>
    <submittedName>
        <fullName evidence="1">Uncharacterized protein</fullName>
    </submittedName>
</protein>
<accession>A0A2T6AH72</accession>
<organism evidence="1 2">
    <name type="scientific">Christiangramia gaetbulicola</name>
    <dbReference type="NCBI Taxonomy" id="703340"/>
    <lineage>
        <taxon>Bacteria</taxon>
        <taxon>Pseudomonadati</taxon>
        <taxon>Bacteroidota</taxon>
        <taxon>Flavobacteriia</taxon>
        <taxon>Flavobacteriales</taxon>
        <taxon>Flavobacteriaceae</taxon>
        <taxon>Christiangramia</taxon>
    </lineage>
</organism>
<name>A0A2T6AH72_9FLAO</name>